<dbReference type="EMBL" id="AOGE01000006">
    <property type="protein sequence ID" value="ELT50828.1"/>
    <property type="molecule type" value="Genomic_DNA"/>
</dbReference>
<feature type="region of interest" description="Disordered" evidence="1">
    <location>
        <begin position="53"/>
        <end position="92"/>
    </location>
</feature>
<protein>
    <submittedName>
        <fullName evidence="2">Uncharacterized protein</fullName>
    </submittedName>
</protein>
<dbReference type="Proteomes" id="UP000011971">
    <property type="component" value="Unassembled WGS sequence"/>
</dbReference>
<name>M5JSB4_9HYPH</name>
<organism evidence="2 3">
    <name type="scientific">Brucella intermedia M86</name>
    <dbReference type="NCBI Taxonomy" id="1234597"/>
    <lineage>
        <taxon>Bacteria</taxon>
        <taxon>Pseudomonadati</taxon>
        <taxon>Pseudomonadota</taxon>
        <taxon>Alphaproteobacteria</taxon>
        <taxon>Hyphomicrobiales</taxon>
        <taxon>Brucellaceae</taxon>
        <taxon>Brucella/Ochrobactrum group</taxon>
        <taxon>Brucella</taxon>
    </lineage>
</organism>
<accession>M5JSB4</accession>
<sequence>MHKPHLHLPAIFLKKNVKKLVLNHDRSGGNSEFPGFFKDFHKSEKFLKNVIKRMRGGQRPSSREQREANPVNPIPPDSFRLSKISQRCPAGA</sequence>
<dbReference type="AlphaFoldDB" id="M5JSB4"/>
<proteinExistence type="predicted"/>
<gene>
    <name evidence="2" type="ORF">D584_01740</name>
</gene>
<reference evidence="2 3" key="1">
    <citation type="journal article" date="2013" name="Gut Pathog.">
        <title>Draft genome of Ochrobactrum intermedium strain M86 isolated from non-ulcer dyspeptic individual from India.</title>
        <authorList>
            <person name="Kulkarni G."/>
            <person name="Dhotre D."/>
            <person name="Dharne M."/>
            <person name="Shetty S."/>
            <person name="Chowdhury S."/>
            <person name="Misra V."/>
            <person name="Misra S."/>
            <person name="Patole M."/>
            <person name="Shouche Y."/>
        </authorList>
    </citation>
    <scope>NUCLEOTIDE SEQUENCE [LARGE SCALE GENOMIC DNA]</scope>
    <source>
        <strain evidence="2 3">M86</strain>
    </source>
</reference>
<evidence type="ECO:0000313" key="3">
    <source>
        <dbReference type="Proteomes" id="UP000011971"/>
    </source>
</evidence>
<evidence type="ECO:0000313" key="2">
    <source>
        <dbReference type="EMBL" id="ELT50828.1"/>
    </source>
</evidence>
<comment type="caution">
    <text evidence="2">The sequence shown here is derived from an EMBL/GenBank/DDBJ whole genome shotgun (WGS) entry which is preliminary data.</text>
</comment>
<evidence type="ECO:0000256" key="1">
    <source>
        <dbReference type="SAM" id="MobiDB-lite"/>
    </source>
</evidence>